<sequence>MFMPDMPTTESRLYASIALIRRIEEVIAAIYPTDKIKSPVHLAIGQEYISAAVIDHLRQSDYVAGTYRGHGVYLAKGGDVNALMAELYGKATGCAKGRAGSMHLVETGKNVIGMSAVVGTGIPVAVGHALALKQQQRSDVVVVFMGDGATEEGCFSESINFAALHKLPILFVCENNRLAIHEPLEKRWAADTLTERVATYGIPSRRFTTPDVMAIHQHTAAVISTMRDGAGPAFIECQTHRWVEHVGPNEDYDQGYRSADEGRRWREQDVYLQLGAGLPGNVKADIDQHVEQVVAAAVAFAEQSPFPGAEELYDYVYA</sequence>
<dbReference type="SUPFAM" id="SSF52518">
    <property type="entry name" value="Thiamin diphosphate-binding fold (THDP-binding)"/>
    <property type="match status" value="1"/>
</dbReference>
<dbReference type="InterPro" id="IPR001017">
    <property type="entry name" value="DH_E1"/>
</dbReference>
<dbReference type="Pfam" id="PF00676">
    <property type="entry name" value="E1_dh"/>
    <property type="match status" value="1"/>
</dbReference>
<keyword evidence="6" id="KW-1185">Reference proteome</keyword>
<reference evidence="5 6" key="1">
    <citation type="submission" date="2024-09" db="EMBL/GenBank/DDBJ databases">
        <authorList>
            <person name="Sun Q."/>
            <person name="Mori K."/>
        </authorList>
    </citation>
    <scope>NUCLEOTIDE SEQUENCE [LARGE SCALE GENOMIC DNA]</scope>
    <source>
        <strain evidence="5 6">KCTC 23315</strain>
    </source>
</reference>
<evidence type="ECO:0000313" key="5">
    <source>
        <dbReference type="EMBL" id="MFC0050197.1"/>
    </source>
</evidence>
<dbReference type="RefSeq" id="WP_377247528.1">
    <property type="nucleotide sequence ID" value="NZ_JBHLXP010000005.1"/>
</dbReference>
<dbReference type="PANTHER" id="PTHR11516">
    <property type="entry name" value="PYRUVATE DEHYDROGENASE E1 COMPONENT, ALPHA SUBUNIT BACTERIAL AND ORGANELLAR"/>
    <property type="match status" value="1"/>
</dbReference>
<keyword evidence="2" id="KW-0560">Oxidoreductase</keyword>
<dbReference type="InterPro" id="IPR029061">
    <property type="entry name" value="THDP-binding"/>
</dbReference>
<protein>
    <submittedName>
        <fullName evidence="5">Thiamine pyrophosphate-dependent dehydrogenase E1 component subunit alpha</fullName>
    </submittedName>
</protein>
<feature type="domain" description="Dehydrogenase E1 component" evidence="4">
    <location>
        <begin position="17"/>
        <end position="308"/>
    </location>
</feature>
<comment type="caution">
    <text evidence="5">The sequence shown here is derived from an EMBL/GenBank/DDBJ whole genome shotgun (WGS) entry which is preliminary data.</text>
</comment>
<dbReference type="Proteomes" id="UP001589813">
    <property type="component" value="Unassembled WGS sequence"/>
</dbReference>
<accession>A0ABV6BJI2</accession>
<evidence type="ECO:0000313" key="6">
    <source>
        <dbReference type="Proteomes" id="UP001589813"/>
    </source>
</evidence>
<organism evidence="5 6">
    <name type="scientific">Rheinheimera tilapiae</name>
    <dbReference type="NCBI Taxonomy" id="875043"/>
    <lineage>
        <taxon>Bacteria</taxon>
        <taxon>Pseudomonadati</taxon>
        <taxon>Pseudomonadota</taxon>
        <taxon>Gammaproteobacteria</taxon>
        <taxon>Chromatiales</taxon>
        <taxon>Chromatiaceae</taxon>
        <taxon>Rheinheimera</taxon>
    </lineage>
</organism>
<evidence type="ECO:0000256" key="2">
    <source>
        <dbReference type="ARBA" id="ARBA00023002"/>
    </source>
</evidence>
<dbReference type="EMBL" id="JBHLXP010000005">
    <property type="protein sequence ID" value="MFC0050197.1"/>
    <property type="molecule type" value="Genomic_DNA"/>
</dbReference>
<comment type="cofactor">
    <cofactor evidence="1">
        <name>thiamine diphosphate</name>
        <dbReference type="ChEBI" id="CHEBI:58937"/>
    </cofactor>
</comment>
<gene>
    <name evidence="5" type="ORF">ACFFJP_17990</name>
</gene>
<dbReference type="Gene3D" id="3.40.50.970">
    <property type="match status" value="1"/>
</dbReference>
<dbReference type="CDD" id="cd02000">
    <property type="entry name" value="TPP_E1_PDC_ADC_BCADC"/>
    <property type="match status" value="1"/>
</dbReference>
<name>A0ABV6BJI2_9GAMM</name>
<dbReference type="PANTHER" id="PTHR11516:SF60">
    <property type="entry name" value="PYRUVATE DEHYDROGENASE E1 COMPONENT SUBUNIT ALPHA"/>
    <property type="match status" value="1"/>
</dbReference>
<evidence type="ECO:0000256" key="3">
    <source>
        <dbReference type="ARBA" id="ARBA00023052"/>
    </source>
</evidence>
<dbReference type="InterPro" id="IPR050642">
    <property type="entry name" value="PDH_E1_Alpha_Subunit"/>
</dbReference>
<proteinExistence type="predicted"/>
<evidence type="ECO:0000259" key="4">
    <source>
        <dbReference type="Pfam" id="PF00676"/>
    </source>
</evidence>
<keyword evidence="3" id="KW-0786">Thiamine pyrophosphate</keyword>
<evidence type="ECO:0000256" key="1">
    <source>
        <dbReference type="ARBA" id="ARBA00001964"/>
    </source>
</evidence>